<dbReference type="AlphaFoldDB" id="A0A5N8XF67"/>
<dbReference type="SMART" id="SM00345">
    <property type="entry name" value="HTH_GNTR"/>
    <property type="match status" value="1"/>
</dbReference>
<evidence type="ECO:0000313" key="6">
    <source>
        <dbReference type="Proteomes" id="UP000400924"/>
    </source>
</evidence>
<proteinExistence type="predicted"/>
<dbReference type="GO" id="GO:0045892">
    <property type="term" value="P:negative regulation of DNA-templated transcription"/>
    <property type="evidence" value="ECO:0007669"/>
    <property type="project" value="TreeGrafter"/>
</dbReference>
<dbReference type="OrthoDB" id="3194402at2"/>
<dbReference type="GO" id="GO:0003700">
    <property type="term" value="F:DNA-binding transcription factor activity"/>
    <property type="evidence" value="ECO:0007669"/>
    <property type="project" value="InterPro"/>
</dbReference>
<keyword evidence="1" id="KW-0805">Transcription regulation</keyword>
<feature type="domain" description="HTH gntR-type" evidence="4">
    <location>
        <begin position="12"/>
        <end position="82"/>
    </location>
</feature>
<dbReference type="SUPFAM" id="SSF64288">
    <property type="entry name" value="Chorismate lyase-like"/>
    <property type="match status" value="1"/>
</dbReference>
<evidence type="ECO:0000256" key="2">
    <source>
        <dbReference type="ARBA" id="ARBA00023125"/>
    </source>
</evidence>
<dbReference type="PROSITE" id="PS50949">
    <property type="entry name" value="HTH_GNTR"/>
    <property type="match status" value="1"/>
</dbReference>
<dbReference type="InterPro" id="IPR036388">
    <property type="entry name" value="WH-like_DNA-bd_sf"/>
</dbReference>
<name>A0A5N8XF67_9ACTN</name>
<evidence type="ECO:0000259" key="4">
    <source>
        <dbReference type="PROSITE" id="PS50949"/>
    </source>
</evidence>
<keyword evidence="2" id="KW-0238">DNA-binding</keyword>
<dbReference type="SMART" id="SM00866">
    <property type="entry name" value="UTRA"/>
    <property type="match status" value="1"/>
</dbReference>
<dbReference type="EMBL" id="VJZC01000067">
    <property type="protein sequence ID" value="MPY58017.1"/>
    <property type="molecule type" value="Genomic_DNA"/>
</dbReference>
<evidence type="ECO:0000256" key="3">
    <source>
        <dbReference type="ARBA" id="ARBA00023163"/>
    </source>
</evidence>
<dbReference type="GO" id="GO:0003677">
    <property type="term" value="F:DNA binding"/>
    <property type="evidence" value="ECO:0007669"/>
    <property type="project" value="UniProtKB-KW"/>
</dbReference>
<dbReference type="RefSeq" id="WP_152771596.1">
    <property type="nucleotide sequence ID" value="NZ_VJZC01000067.1"/>
</dbReference>
<evidence type="ECO:0000313" key="5">
    <source>
        <dbReference type="EMBL" id="MPY58017.1"/>
    </source>
</evidence>
<dbReference type="CDD" id="cd07377">
    <property type="entry name" value="WHTH_GntR"/>
    <property type="match status" value="1"/>
</dbReference>
<dbReference type="SUPFAM" id="SSF46785">
    <property type="entry name" value="Winged helix' DNA-binding domain"/>
    <property type="match status" value="1"/>
</dbReference>
<dbReference type="Pfam" id="PF07702">
    <property type="entry name" value="UTRA"/>
    <property type="match status" value="1"/>
</dbReference>
<gene>
    <name evidence="5" type="ORF">FNH08_12810</name>
</gene>
<dbReference type="InterPro" id="IPR036390">
    <property type="entry name" value="WH_DNA-bd_sf"/>
</dbReference>
<dbReference type="Gene3D" id="3.40.1410.10">
    <property type="entry name" value="Chorismate lyase-like"/>
    <property type="match status" value="1"/>
</dbReference>
<sequence length="247" mass="27492">MTLKDRRRDDGPETDSYKYEALRRQLQADIARMRPDEALPTERQLAEQYHVSRATARRALQALREDGLVRSVRGVGTFVSQPKITKTSALTSFSEDLRSRGYHPSAELLAAELVEADLHHATALGVDPGTALHRIERLRLGDDFPICLETVYLSAERFPDLDESLLEGSLSEVLENAHGVRVVRATQHIRAMNVTGRQAGLLGIKEGSAALLVRRTAFDDKGHVVEYGESLCRGDLYEFSLVVTRAV</sequence>
<dbReference type="PANTHER" id="PTHR44846">
    <property type="entry name" value="MANNOSYL-D-GLYCERATE TRANSPORT/METABOLISM SYSTEM REPRESSOR MNGR-RELATED"/>
    <property type="match status" value="1"/>
</dbReference>
<protein>
    <submittedName>
        <fullName evidence="5">GntR family transcriptional regulator</fullName>
    </submittedName>
</protein>
<dbReference type="Pfam" id="PF00392">
    <property type="entry name" value="GntR"/>
    <property type="match status" value="1"/>
</dbReference>
<reference evidence="5 6" key="1">
    <citation type="submission" date="2019-07" db="EMBL/GenBank/DDBJ databases">
        <title>New species of Amycolatopsis and Streptomyces.</title>
        <authorList>
            <person name="Duangmal K."/>
            <person name="Teo W.F.A."/>
            <person name="Lipun K."/>
        </authorList>
    </citation>
    <scope>NUCLEOTIDE SEQUENCE [LARGE SCALE GENOMIC DNA]</scope>
    <source>
        <strain evidence="5 6">NBRC 106415</strain>
    </source>
</reference>
<dbReference type="Proteomes" id="UP000400924">
    <property type="component" value="Unassembled WGS sequence"/>
</dbReference>
<dbReference type="InterPro" id="IPR000524">
    <property type="entry name" value="Tscrpt_reg_HTH_GntR"/>
</dbReference>
<organism evidence="5 6">
    <name type="scientific">Streptomyces spongiae</name>
    <dbReference type="NCBI Taxonomy" id="565072"/>
    <lineage>
        <taxon>Bacteria</taxon>
        <taxon>Bacillati</taxon>
        <taxon>Actinomycetota</taxon>
        <taxon>Actinomycetes</taxon>
        <taxon>Kitasatosporales</taxon>
        <taxon>Streptomycetaceae</taxon>
        <taxon>Streptomyces</taxon>
    </lineage>
</organism>
<dbReference type="PANTHER" id="PTHR44846:SF1">
    <property type="entry name" value="MANNOSYL-D-GLYCERATE TRANSPORT_METABOLISM SYSTEM REPRESSOR MNGR-RELATED"/>
    <property type="match status" value="1"/>
</dbReference>
<dbReference type="Gene3D" id="1.10.10.10">
    <property type="entry name" value="Winged helix-like DNA-binding domain superfamily/Winged helix DNA-binding domain"/>
    <property type="match status" value="1"/>
</dbReference>
<dbReference type="PRINTS" id="PR00035">
    <property type="entry name" value="HTHGNTR"/>
</dbReference>
<keyword evidence="6" id="KW-1185">Reference proteome</keyword>
<dbReference type="InterPro" id="IPR011663">
    <property type="entry name" value="UTRA"/>
</dbReference>
<dbReference type="InterPro" id="IPR028978">
    <property type="entry name" value="Chorismate_lyase_/UTRA_dom_sf"/>
</dbReference>
<comment type="caution">
    <text evidence="5">The sequence shown here is derived from an EMBL/GenBank/DDBJ whole genome shotgun (WGS) entry which is preliminary data.</text>
</comment>
<keyword evidence="3" id="KW-0804">Transcription</keyword>
<evidence type="ECO:0000256" key="1">
    <source>
        <dbReference type="ARBA" id="ARBA00023015"/>
    </source>
</evidence>
<dbReference type="InterPro" id="IPR050679">
    <property type="entry name" value="Bact_HTH_transcr_reg"/>
</dbReference>
<accession>A0A5N8XF67</accession>